<keyword evidence="4" id="KW-1185">Reference proteome</keyword>
<feature type="compositionally biased region" description="Pro residues" evidence="1">
    <location>
        <begin position="63"/>
        <end position="73"/>
    </location>
</feature>
<evidence type="ECO:0000313" key="4">
    <source>
        <dbReference type="Proteomes" id="UP001168877"/>
    </source>
</evidence>
<evidence type="ECO:0000256" key="1">
    <source>
        <dbReference type="SAM" id="MobiDB-lite"/>
    </source>
</evidence>
<accession>A0AA39VPW7</accession>
<evidence type="ECO:0000256" key="2">
    <source>
        <dbReference type="SAM" id="SignalP"/>
    </source>
</evidence>
<dbReference type="Proteomes" id="UP001168877">
    <property type="component" value="Unassembled WGS sequence"/>
</dbReference>
<feature type="signal peptide" evidence="2">
    <location>
        <begin position="1"/>
        <end position="26"/>
    </location>
</feature>
<proteinExistence type="predicted"/>
<keyword evidence="2" id="KW-0732">Signal</keyword>
<dbReference type="EMBL" id="JAUESC010000382">
    <property type="protein sequence ID" value="KAK0587111.1"/>
    <property type="molecule type" value="Genomic_DNA"/>
</dbReference>
<name>A0AA39VPW7_ACESA</name>
<organism evidence="3 4">
    <name type="scientific">Acer saccharum</name>
    <name type="common">Sugar maple</name>
    <dbReference type="NCBI Taxonomy" id="4024"/>
    <lineage>
        <taxon>Eukaryota</taxon>
        <taxon>Viridiplantae</taxon>
        <taxon>Streptophyta</taxon>
        <taxon>Embryophyta</taxon>
        <taxon>Tracheophyta</taxon>
        <taxon>Spermatophyta</taxon>
        <taxon>Magnoliopsida</taxon>
        <taxon>eudicotyledons</taxon>
        <taxon>Gunneridae</taxon>
        <taxon>Pentapetalae</taxon>
        <taxon>rosids</taxon>
        <taxon>malvids</taxon>
        <taxon>Sapindales</taxon>
        <taxon>Sapindaceae</taxon>
        <taxon>Hippocastanoideae</taxon>
        <taxon>Acereae</taxon>
        <taxon>Acer</taxon>
    </lineage>
</organism>
<comment type="caution">
    <text evidence="3">The sequence shown here is derived from an EMBL/GenBank/DDBJ whole genome shotgun (WGS) entry which is preliminary data.</text>
</comment>
<evidence type="ECO:0000313" key="3">
    <source>
        <dbReference type="EMBL" id="KAK0587111.1"/>
    </source>
</evidence>
<reference evidence="3" key="2">
    <citation type="submission" date="2023-06" db="EMBL/GenBank/DDBJ databases">
        <authorList>
            <person name="Swenson N.G."/>
            <person name="Wegrzyn J.L."/>
            <person name="Mcevoy S.L."/>
        </authorList>
    </citation>
    <scope>NUCLEOTIDE SEQUENCE</scope>
    <source>
        <strain evidence="3">NS2018</strain>
        <tissue evidence="3">Leaf</tissue>
    </source>
</reference>
<protein>
    <submittedName>
        <fullName evidence="3">Uncharacterized protein</fullName>
    </submittedName>
</protein>
<reference evidence="3" key="1">
    <citation type="journal article" date="2022" name="Plant J.">
        <title>Strategies of tolerance reflected in two North American maple genomes.</title>
        <authorList>
            <person name="McEvoy S.L."/>
            <person name="Sezen U.U."/>
            <person name="Trouern-Trend A."/>
            <person name="McMahon S.M."/>
            <person name="Schaberg P.G."/>
            <person name="Yang J."/>
            <person name="Wegrzyn J.L."/>
            <person name="Swenson N.G."/>
        </authorList>
    </citation>
    <scope>NUCLEOTIDE SEQUENCE</scope>
    <source>
        <strain evidence="3">NS2018</strain>
    </source>
</reference>
<sequence length="136" mass="14898">MAGAPNSKISWSYLLLSSSSTTLLVTLNPNAEMPKELSKYSVNPKRTCPLCRCCIIPITKLHIPPPSPPPPPTTTATVSESQQQDHNNNYNQNHQQNISSLEHHQQLDDDGSSNADNFCREQLTIPIEGSSSESNA</sequence>
<gene>
    <name evidence="3" type="ORF">LWI29_017446</name>
</gene>
<feature type="chain" id="PRO_5041358767" evidence="2">
    <location>
        <begin position="27"/>
        <end position="136"/>
    </location>
</feature>
<dbReference type="AlphaFoldDB" id="A0AA39VPW7"/>
<feature type="region of interest" description="Disordered" evidence="1">
    <location>
        <begin position="61"/>
        <end position="136"/>
    </location>
</feature>
<feature type="compositionally biased region" description="Low complexity" evidence="1">
    <location>
        <begin position="74"/>
        <end position="97"/>
    </location>
</feature>